<protein>
    <submittedName>
        <fullName evidence="1">Glycosyl hydrolase family 30</fullName>
    </submittedName>
</protein>
<evidence type="ECO:0000313" key="2">
    <source>
        <dbReference type="Proteomes" id="UP000217289"/>
    </source>
</evidence>
<keyword evidence="1" id="KW-0378">Hydrolase</keyword>
<name>A0A250I9N4_9BACT</name>
<dbReference type="AlphaFoldDB" id="A0A250I9N4"/>
<dbReference type="RefSeq" id="WP_245920234.1">
    <property type="nucleotide sequence ID" value="NZ_CP022163.1"/>
</dbReference>
<keyword evidence="2" id="KW-1185">Reference proteome</keyword>
<dbReference type="KEGG" id="mbd:MEBOL_001902"/>
<dbReference type="Gene3D" id="2.60.120.260">
    <property type="entry name" value="Galactose-binding domain-like"/>
    <property type="match status" value="1"/>
</dbReference>
<evidence type="ECO:0000313" key="1">
    <source>
        <dbReference type="EMBL" id="ATB28455.1"/>
    </source>
</evidence>
<organism evidence="1 2">
    <name type="scientific">Melittangium boletus DSM 14713</name>
    <dbReference type="NCBI Taxonomy" id="1294270"/>
    <lineage>
        <taxon>Bacteria</taxon>
        <taxon>Pseudomonadati</taxon>
        <taxon>Myxococcota</taxon>
        <taxon>Myxococcia</taxon>
        <taxon>Myxococcales</taxon>
        <taxon>Cystobacterineae</taxon>
        <taxon>Archangiaceae</taxon>
        <taxon>Melittangium</taxon>
    </lineage>
</organism>
<dbReference type="Proteomes" id="UP000217289">
    <property type="component" value="Chromosome"/>
</dbReference>
<dbReference type="GO" id="GO:0016787">
    <property type="term" value="F:hydrolase activity"/>
    <property type="evidence" value="ECO:0007669"/>
    <property type="project" value="UniProtKB-KW"/>
</dbReference>
<accession>A0A250I9N4</accession>
<gene>
    <name evidence="1" type="ORF">MEBOL_001902</name>
</gene>
<sequence length="81" mass="8643">MANGSYRASVWVRSGGGQKVLRLYAKGHGGAEVTAEIGSGVVTNYTQYIINIQVTTGTVELGVYANASNWAAFDNFELVKN</sequence>
<reference evidence="1 2" key="1">
    <citation type="submission" date="2017-06" db="EMBL/GenBank/DDBJ databases">
        <authorList>
            <person name="Kim H.J."/>
            <person name="Triplett B.A."/>
        </authorList>
    </citation>
    <scope>NUCLEOTIDE SEQUENCE [LARGE SCALE GENOMIC DNA]</scope>
    <source>
        <strain evidence="1 2">DSM 14713</strain>
    </source>
</reference>
<proteinExistence type="predicted"/>
<dbReference type="EMBL" id="CP022163">
    <property type="protein sequence ID" value="ATB28455.1"/>
    <property type="molecule type" value="Genomic_DNA"/>
</dbReference>